<accession>A0AAV8UP45</accession>
<dbReference type="InterPro" id="IPR035979">
    <property type="entry name" value="RBD_domain_sf"/>
</dbReference>
<feature type="compositionally biased region" description="Acidic residues" evidence="2">
    <location>
        <begin position="288"/>
        <end position="297"/>
    </location>
</feature>
<evidence type="ECO:0000256" key="2">
    <source>
        <dbReference type="SAM" id="MobiDB-lite"/>
    </source>
</evidence>
<feature type="compositionally biased region" description="Low complexity" evidence="2">
    <location>
        <begin position="328"/>
        <end position="338"/>
    </location>
</feature>
<dbReference type="InterPro" id="IPR012677">
    <property type="entry name" value="Nucleotide-bd_a/b_plait_sf"/>
</dbReference>
<dbReference type="SUPFAM" id="SSF54928">
    <property type="entry name" value="RNA-binding domain, RBD"/>
    <property type="match status" value="1"/>
</dbReference>
<dbReference type="Proteomes" id="UP001157974">
    <property type="component" value="Unassembled WGS sequence"/>
</dbReference>
<feature type="domain" description="RRM" evidence="3">
    <location>
        <begin position="159"/>
        <end position="244"/>
    </location>
</feature>
<feature type="compositionally biased region" description="Low complexity" evidence="2">
    <location>
        <begin position="350"/>
        <end position="366"/>
    </location>
</feature>
<dbReference type="PROSITE" id="PS50102">
    <property type="entry name" value="RRM"/>
    <property type="match status" value="1"/>
</dbReference>
<reference evidence="4 5" key="1">
    <citation type="journal article" date="2023" name="Nat. Commun.">
        <title>Origin of minicircular mitochondrial genomes in red algae.</title>
        <authorList>
            <person name="Lee Y."/>
            <person name="Cho C.H."/>
            <person name="Lee Y.M."/>
            <person name="Park S.I."/>
            <person name="Yang J.H."/>
            <person name="West J.A."/>
            <person name="Bhattacharya D."/>
            <person name="Yoon H.S."/>
        </authorList>
    </citation>
    <scope>NUCLEOTIDE SEQUENCE [LARGE SCALE GENOMIC DNA]</scope>
    <source>
        <strain evidence="4 5">CCMP1338</strain>
        <tissue evidence="4">Whole cell</tissue>
    </source>
</reference>
<evidence type="ECO:0000313" key="5">
    <source>
        <dbReference type="Proteomes" id="UP001157974"/>
    </source>
</evidence>
<dbReference type="Gene3D" id="3.30.70.330">
    <property type="match status" value="1"/>
</dbReference>
<dbReference type="GO" id="GO:0003723">
    <property type="term" value="F:RNA binding"/>
    <property type="evidence" value="ECO:0007669"/>
    <property type="project" value="UniProtKB-UniRule"/>
</dbReference>
<keyword evidence="1" id="KW-0694">RNA-binding</keyword>
<dbReference type="CDD" id="cd00590">
    <property type="entry name" value="RRM_SF"/>
    <property type="match status" value="1"/>
</dbReference>
<feature type="compositionally biased region" description="Polar residues" evidence="2">
    <location>
        <begin position="307"/>
        <end position="326"/>
    </location>
</feature>
<comment type="caution">
    <text evidence="4">The sequence shown here is derived from an EMBL/GenBank/DDBJ whole genome shotgun (WGS) entry which is preliminary data.</text>
</comment>
<organism evidence="4 5">
    <name type="scientific">Rhodosorus marinus</name>
    <dbReference type="NCBI Taxonomy" id="101924"/>
    <lineage>
        <taxon>Eukaryota</taxon>
        <taxon>Rhodophyta</taxon>
        <taxon>Stylonematophyceae</taxon>
        <taxon>Stylonematales</taxon>
        <taxon>Stylonemataceae</taxon>
        <taxon>Rhodosorus</taxon>
    </lineage>
</organism>
<dbReference type="NCBIfam" id="TIGR02098">
    <property type="entry name" value="MJ0042_CXXC"/>
    <property type="match status" value="1"/>
</dbReference>
<evidence type="ECO:0000313" key="4">
    <source>
        <dbReference type="EMBL" id="KAJ8903241.1"/>
    </source>
</evidence>
<dbReference type="EMBL" id="JAMWBK010000007">
    <property type="protein sequence ID" value="KAJ8903241.1"/>
    <property type="molecule type" value="Genomic_DNA"/>
</dbReference>
<feature type="region of interest" description="Disordered" evidence="2">
    <location>
        <begin position="288"/>
        <end position="397"/>
    </location>
</feature>
<dbReference type="Pfam" id="PF00076">
    <property type="entry name" value="RRM_1"/>
    <property type="match status" value="1"/>
</dbReference>
<sequence length="397" mass="43362">MDGCFVGVGRLLRGLSDTKGSLTDRCHGLEFPPKRDLRSRARLEVVEQWMSLGRHDHIEEEVMGELEGVESELTETRAETAKFIRCPECGLAYSVYPSELAPVEEDPRVVECGECLHMWFAVIDDLVPADQFSDDDAPHRVAARKRKKRCAQLIPSEPATLRASNLSFRTTASILKKVFAAYGRVLRCELIPSMGPHERPTGLVEMASYEEAQEAIHGLRGNFKPLSSGRFGKSRNVDIFFVGTETNIFGADMFVEMAEPNAFREVISPDISLFDDYGDIDDFVVDLEGGPDVDLDDADPRGDPPRTGSSSPRNRSSKCRQNSMYNRGSGSAASGSGSPRSQRFPKASSGNGRADQAGGADGSSGNKSSDNRRGRLDGRSGRARGKGGRRGPNTDPK</sequence>
<evidence type="ECO:0000259" key="3">
    <source>
        <dbReference type="PROSITE" id="PS50102"/>
    </source>
</evidence>
<dbReference type="InterPro" id="IPR011723">
    <property type="entry name" value="Znf/thioredoxin_put"/>
</dbReference>
<dbReference type="InterPro" id="IPR000504">
    <property type="entry name" value="RRM_dom"/>
</dbReference>
<protein>
    <recommendedName>
        <fullName evidence="3">RRM domain-containing protein</fullName>
    </recommendedName>
</protein>
<feature type="compositionally biased region" description="Basic and acidic residues" evidence="2">
    <location>
        <begin position="369"/>
        <end position="380"/>
    </location>
</feature>
<name>A0AAV8UP45_9RHOD</name>
<proteinExistence type="predicted"/>
<dbReference type="AlphaFoldDB" id="A0AAV8UP45"/>
<keyword evidence="5" id="KW-1185">Reference proteome</keyword>
<evidence type="ECO:0000256" key="1">
    <source>
        <dbReference type="PROSITE-ProRule" id="PRU00176"/>
    </source>
</evidence>
<dbReference type="SMART" id="SM00360">
    <property type="entry name" value="RRM"/>
    <property type="match status" value="1"/>
</dbReference>
<gene>
    <name evidence="4" type="ORF">NDN08_004351</name>
</gene>